<reference evidence="2" key="1">
    <citation type="submission" date="2023-05" db="EMBL/GenBank/DDBJ databases">
        <title>Metabolic capabilities are highly conserved among human nasal-associated Corynebacterium species in pangenomic analyses.</title>
        <authorList>
            <person name="Tran T.H."/>
            <person name="Roberts A.Q."/>
            <person name="Escapa I.F."/>
            <person name="Gao W."/>
            <person name="Conlan S."/>
            <person name="Kong H."/>
            <person name="Segre J.A."/>
            <person name="Kelly M.S."/>
            <person name="Lemon K.P."/>
        </authorList>
    </citation>
    <scope>NUCLEOTIDE SEQUENCE</scope>
    <source>
        <strain evidence="2">KPL2654</strain>
    </source>
</reference>
<comment type="caution">
    <text evidence="2">The sequence shown here is derived from an EMBL/GenBank/DDBJ whole genome shotgun (WGS) entry which is preliminary data.</text>
</comment>
<sequence>MHVAQFAAPVRRQRPQTPQNAQQAHTLLAPSDEIRDFVLAANVAAQDATPDPAASAAPERVVTQLAGSAESATYLFALCEAPPLGEVSELSYPLISSTDNPRECGIRGHAWPGGEPNFVGFIHLTLPLLEDTSIAEIECVLDIDLLPLPGESADDKTKQVTARLLASAEHIAAQLGRSRAQITVHHPADCPPDADPFYPAIIDSGYHRHLGHIQAYIPAEHATEQTHVARQQAHSGAENHPGYRLLAWRDYAIADEYAPQIRQLLTVASIDVPSGGMELDPIEWTPTRMEQAAQRLRDRGGSTLLFALVDKQTDKICALTEIARHYGSDPTVAEWTLTVTARTRRRQGLASHVKFEAIHAAQEMWPSVNRIYGSIPDQPGHMRSLYRSLGAVELSCSSTWEKRLPSAETAAD</sequence>
<dbReference type="SUPFAM" id="SSF55729">
    <property type="entry name" value="Acyl-CoA N-acyltransferases (Nat)"/>
    <property type="match status" value="1"/>
</dbReference>
<dbReference type="AlphaFoldDB" id="A0AAP4BSW5"/>
<feature type="region of interest" description="Disordered" evidence="1">
    <location>
        <begin position="1"/>
        <end position="22"/>
    </location>
</feature>
<dbReference type="EMBL" id="JASNVP010000002">
    <property type="protein sequence ID" value="MDK4325303.1"/>
    <property type="molecule type" value="Genomic_DNA"/>
</dbReference>
<dbReference type="RefSeq" id="WP_249605870.1">
    <property type="nucleotide sequence ID" value="NZ_CP091865.1"/>
</dbReference>
<evidence type="ECO:0000313" key="2">
    <source>
        <dbReference type="EMBL" id="MDK4325303.1"/>
    </source>
</evidence>
<dbReference type="Gene3D" id="3.40.630.30">
    <property type="match status" value="1"/>
</dbReference>
<evidence type="ECO:0000313" key="3">
    <source>
        <dbReference type="Proteomes" id="UP001226160"/>
    </source>
</evidence>
<protein>
    <submittedName>
        <fullName evidence="2">GNAT family acetyltransferase</fullName>
    </submittedName>
</protein>
<evidence type="ECO:0000256" key="1">
    <source>
        <dbReference type="SAM" id="MobiDB-lite"/>
    </source>
</evidence>
<accession>A0AAP4BSW5</accession>
<proteinExistence type="predicted"/>
<dbReference type="InterPro" id="IPR016181">
    <property type="entry name" value="Acyl_CoA_acyltransferase"/>
</dbReference>
<organism evidence="2 3">
    <name type="scientific">Corynebacterium propinquum</name>
    <dbReference type="NCBI Taxonomy" id="43769"/>
    <lineage>
        <taxon>Bacteria</taxon>
        <taxon>Bacillati</taxon>
        <taxon>Actinomycetota</taxon>
        <taxon>Actinomycetes</taxon>
        <taxon>Mycobacteriales</taxon>
        <taxon>Corynebacteriaceae</taxon>
        <taxon>Corynebacterium</taxon>
    </lineage>
</organism>
<name>A0AAP4BSW5_9CORY</name>
<dbReference type="Proteomes" id="UP001226160">
    <property type="component" value="Unassembled WGS sequence"/>
</dbReference>
<gene>
    <name evidence="2" type="ORF">QPX54_02055</name>
</gene>